<protein>
    <submittedName>
        <fullName evidence="1">Uncharacterized protein</fullName>
    </submittedName>
</protein>
<name>A0ABR3RAM7_9PLEO</name>
<dbReference type="EMBL" id="JAKJXO020000008">
    <property type="protein sequence ID" value="KAL1601417.1"/>
    <property type="molecule type" value="Genomic_DNA"/>
</dbReference>
<organism evidence="1 2">
    <name type="scientific">Paraconiothyrium brasiliense</name>
    <dbReference type="NCBI Taxonomy" id="300254"/>
    <lineage>
        <taxon>Eukaryota</taxon>
        <taxon>Fungi</taxon>
        <taxon>Dikarya</taxon>
        <taxon>Ascomycota</taxon>
        <taxon>Pezizomycotina</taxon>
        <taxon>Dothideomycetes</taxon>
        <taxon>Pleosporomycetidae</taxon>
        <taxon>Pleosporales</taxon>
        <taxon>Massarineae</taxon>
        <taxon>Didymosphaeriaceae</taxon>
        <taxon>Paraconiothyrium</taxon>
    </lineage>
</organism>
<evidence type="ECO:0000313" key="1">
    <source>
        <dbReference type="EMBL" id="KAL1601417.1"/>
    </source>
</evidence>
<dbReference type="Proteomes" id="UP001521785">
    <property type="component" value="Unassembled WGS sequence"/>
</dbReference>
<keyword evidence="2" id="KW-1185">Reference proteome</keyword>
<accession>A0ABR3RAM7</accession>
<comment type="caution">
    <text evidence="1">The sequence shown here is derived from an EMBL/GenBank/DDBJ whole genome shotgun (WGS) entry which is preliminary data.</text>
</comment>
<sequence length="441" mass="49391">MTSPASTTTSLPGVKLSLAEFRRIFNARAGNFGRHDLREYQDLDGNVSVGNSEIGGVSVDCRFNFEQTRWGVIENKSGGIFYMDLTINQPLDWRLREATVSVILEDLRRPKTIRLDNHIPHDVSVALDTEFYGPKSLVGPELSVEKTKSYNIGPHIEAAGFGGSLGEFGSSVTLPRTSWWNFHGTPRTARNSSKRYTILTWVMSQNALAYSAEHPAKFETAFTFYHKYDPFSLRVEIDGKLRHLHHKFKDKSIGIFSKAKREKPLILVFRFEPGAAFKEQLIRPARLLESDMAKLACQRKHVEVCQRTSTASLSKHETPQEDHSVPIIRPSSPAGPAVSNNLNIMLQAGQDDLTTQLLRAHTALLNNSSLDFSLDVPQQPLRTNEHLDVPQSPAVGDVPREDIVGDLQELPASARWLLAFLAHFWCAWSILVTTPQERSAP</sequence>
<evidence type="ECO:0000313" key="2">
    <source>
        <dbReference type="Proteomes" id="UP001521785"/>
    </source>
</evidence>
<reference evidence="1 2" key="1">
    <citation type="submission" date="2024-02" db="EMBL/GenBank/DDBJ databases">
        <title>De novo assembly and annotation of 12 fungi associated with fruit tree decline syndrome in Ontario, Canada.</title>
        <authorList>
            <person name="Sulman M."/>
            <person name="Ellouze W."/>
            <person name="Ilyukhin E."/>
        </authorList>
    </citation>
    <scope>NUCLEOTIDE SEQUENCE [LARGE SCALE GENOMIC DNA]</scope>
    <source>
        <strain evidence="1 2">M42-189</strain>
    </source>
</reference>
<proteinExistence type="predicted"/>
<gene>
    <name evidence="1" type="ORF">SLS60_006330</name>
</gene>